<evidence type="ECO:0000256" key="3">
    <source>
        <dbReference type="ARBA" id="ARBA00022448"/>
    </source>
</evidence>
<dbReference type="GO" id="GO:0010181">
    <property type="term" value="F:FMN binding"/>
    <property type="evidence" value="ECO:0007669"/>
    <property type="project" value="UniProtKB-UniRule"/>
</dbReference>
<sequence>MANIGIFFGTDTGKTRKIAKLIHKQLGGVADAPVNINRTTLEAFLAYPVLILGTPTLGDGQLPGLAAGCESESWSEFIPALDGISLSGKTVALFGLGDQQGYPDNFASGMRPLYDVLSRCGAQIIGSWPNEGYEFSASSALEGERFVGLVLDQDNQFDRSEERLSRWLEEIKTRGAVSFRG</sequence>
<proteinExistence type="inferred from homology"/>
<comment type="function">
    <text evidence="8">Low-potential electron donor to a number of redox enzymes.</text>
</comment>
<evidence type="ECO:0000256" key="4">
    <source>
        <dbReference type="ARBA" id="ARBA00022630"/>
    </source>
</evidence>
<organism evidence="10 11">
    <name type="scientific">Raoultella terrigena</name>
    <name type="common">Klebsiella terrigena</name>
    <dbReference type="NCBI Taxonomy" id="577"/>
    <lineage>
        <taxon>Bacteria</taxon>
        <taxon>Pseudomonadati</taxon>
        <taxon>Pseudomonadota</taxon>
        <taxon>Gammaproteobacteria</taxon>
        <taxon>Enterobacterales</taxon>
        <taxon>Enterobacteriaceae</taxon>
        <taxon>Klebsiella/Raoultella group</taxon>
        <taxon>Raoultella</taxon>
    </lineage>
</organism>
<dbReference type="PANTHER" id="PTHR42809:SF1">
    <property type="entry name" value="FLAVODOXIN 1"/>
    <property type="match status" value="1"/>
</dbReference>
<dbReference type="NCBIfam" id="NF006739">
    <property type="entry name" value="PRK09267.1-5"/>
    <property type="match status" value="1"/>
</dbReference>
<dbReference type="PIRSF" id="PIRSF038996">
    <property type="entry name" value="FldA"/>
    <property type="match status" value="1"/>
</dbReference>
<keyword evidence="3 8" id="KW-0813">Transport</keyword>
<evidence type="ECO:0000256" key="5">
    <source>
        <dbReference type="ARBA" id="ARBA00022643"/>
    </source>
</evidence>
<dbReference type="PROSITE" id="PS50902">
    <property type="entry name" value="FLAVODOXIN_LIKE"/>
    <property type="match status" value="1"/>
</dbReference>
<comment type="cofactor">
    <cofactor evidence="1 8">
        <name>FMN</name>
        <dbReference type="ChEBI" id="CHEBI:58210"/>
    </cofactor>
</comment>
<dbReference type="InterPro" id="IPR029039">
    <property type="entry name" value="Flavoprotein-like_sf"/>
</dbReference>
<dbReference type="NCBIfam" id="TIGR01752">
    <property type="entry name" value="flav_long"/>
    <property type="match status" value="1"/>
</dbReference>
<evidence type="ECO:0000313" key="10">
    <source>
        <dbReference type="EMBL" id="VED50365.1"/>
    </source>
</evidence>
<dbReference type="Pfam" id="PF00258">
    <property type="entry name" value="Flavodoxin_1"/>
    <property type="match status" value="1"/>
</dbReference>
<keyword evidence="5 8" id="KW-0288">FMN</keyword>
<dbReference type="EMBL" id="LR134253">
    <property type="protein sequence ID" value="VED50365.1"/>
    <property type="molecule type" value="Genomic_DNA"/>
</dbReference>
<evidence type="ECO:0000256" key="7">
    <source>
        <dbReference type="ARBA" id="ARBA00023231"/>
    </source>
</evidence>
<dbReference type="PRINTS" id="PR00369">
    <property type="entry name" value="FLAVODOXIN"/>
</dbReference>
<evidence type="ECO:0000256" key="8">
    <source>
        <dbReference type="PIRNR" id="PIRNR038996"/>
    </source>
</evidence>
<keyword evidence="4 8" id="KW-0285">Flavoprotein</keyword>
<feature type="domain" description="Flavodoxin-like" evidence="9">
    <location>
        <begin position="4"/>
        <end position="172"/>
    </location>
</feature>
<dbReference type="PANTHER" id="PTHR42809">
    <property type="entry name" value="FLAVODOXIN 2"/>
    <property type="match status" value="1"/>
</dbReference>
<dbReference type="SUPFAM" id="SSF52218">
    <property type="entry name" value="Flavoproteins"/>
    <property type="match status" value="1"/>
</dbReference>
<dbReference type="PROSITE" id="PS00201">
    <property type="entry name" value="FLAVODOXIN"/>
    <property type="match status" value="1"/>
</dbReference>
<dbReference type="InterPro" id="IPR008254">
    <property type="entry name" value="Flavodoxin/NO_synth"/>
</dbReference>
<name>A0A7Z9CSY0_RAOTE</name>
<dbReference type="Gene3D" id="3.40.50.360">
    <property type="match status" value="1"/>
</dbReference>
<dbReference type="InterPro" id="IPR001226">
    <property type="entry name" value="Flavodoxin_CS"/>
</dbReference>
<keyword evidence="7" id="KW-0535">Nitrogen fixation</keyword>
<keyword evidence="11" id="KW-1185">Reference proteome</keyword>
<evidence type="ECO:0000259" key="9">
    <source>
        <dbReference type="PROSITE" id="PS50902"/>
    </source>
</evidence>
<keyword evidence="6 8" id="KW-0249">Electron transport</keyword>
<dbReference type="GO" id="GO:0009055">
    <property type="term" value="F:electron transfer activity"/>
    <property type="evidence" value="ECO:0007669"/>
    <property type="project" value="UniProtKB-UniRule"/>
</dbReference>
<dbReference type="InterPro" id="IPR010086">
    <property type="entry name" value="Flavodoxin_lc"/>
</dbReference>
<dbReference type="AlphaFoldDB" id="A0A7Z9CSY0"/>
<dbReference type="InterPro" id="IPR050619">
    <property type="entry name" value="Flavodoxin"/>
</dbReference>
<protein>
    <recommendedName>
        <fullName evidence="8">Flavodoxin</fullName>
    </recommendedName>
</protein>
<evidence type="ECO:0000256" key="1">
    <source>
        <dbReference type="ARBA" id="ARBA00001917"/>
    </source>
</evidence>
<accession>A0A7Z9CSY0</accession>
<reference evidence="10 11" key="1">
    <citation type="submission" date="2018-12" db="EMBL/GenBank/DDBJ databases">
        <authorList>
            <consortium name="Pathogen Informatics"/>
        </authorList>
    </citation>
    <scope>NUCLEOTIDE SEQUENCE [LARGE SCALE GENOMIC DNA]</scope>
    <source>
        <strain evidence="10 11">NCTC9997</strain>
    </source>
</reference>
<dbReference type="InterPro" id="IPR001094">
    <property type="entry name" value="Flavdoxin-like"/>
</dbReference>
<gene>
    <name evidence="10" type="primary">nifF</name>
    <name evidence="10" type="ORF">NCTC9997_03206</name>
</gene>
<comment type="similarity">
    <text evidence="2 8">Belongs to the flavodoxin family.</text>
</comment>
<evidence type="ECO:0000256" key="6">
    <source>
        <dbReference type="ARBA" id="ARBA00022982"/>
    </source>
</evidence>
<evidence type="ECO:0000313" key="11">
    <source>
        <dbReference type="Proteomes" id="UP000267630"/>
    </source>
</evidence>
<evidence type="ECO:0000256" key="2">
    <source>
        <dbReference type="ARBA" id="ARBA00005267"/>
    </source>
</evidence>
<dbReference type="Proteomes" id="UP000267630">
    <property type="component" value="Chromosome 3"/>
</dbReference>